<feature type="region of interest" description="Disordered" evidence="1">
    <location>
        <begin position="103"/>
        <end position="164"/>
    </location>
</feature>
<gene>
    <name evidence="2" type="ORF">C7M84_012319</name>
</gene>
<keyword evidence="3" id="KW-1185">Reference proteome</keyword>
<proteinExistence type="predicted"/>
<name>A0A423SZC3_PENVA</name>
<evidence type="ECO:0000256" key="1">
    <source>
        <dbReference type="SAM" id="MobiDB-lite"/>
    </source>
</evidence>
<feature type="compositionally biased region" description="Low complexity" evidence="1">
    <location>
        <begin position="407"/>
        <end position="421"/>
    </location>
</feature>
<feature type="region of interest" description="Disordered" evidence="1">
    <location>
        <begin position="1"/>
        <end position="27"/>
    </location>
</feature>
<feature type="compositionally biased region" description="Polar residues" evidence="1">
    <location>
        <begin position="336"/>
        <end position="345"/>
    </location>
</feature>
<evidence type="ECO:0000313" key="2">
    <source>
        <dbReference type="EMBL" id="ROT69483.1"/>
    </source>
</evidence>
<feature type="compositionally biased region" description="Basic and acidic residues" evidence="1">
    <location>
        <begin position="104"/>
        <end position="125"/>
    </location>
</feature>
<reference evidence="2 3" key="2">
    <citation type="submission" date="2019-01" db="EMBL/GenBank/DDBJ databases">
        <title>The decoding of complex shrimp genome reveals the adaptation for benthos swimmer, frequently molting mechanism and breeding impact on genome.</title>
        <authorList>
            <person name="Sun Y."/>
            <person name="Gao Y."/>
            <person name="Yu Y."/>
        </authorList>
    </citation>
    <scope>NUCLEOTIDE SEQUENCE [LARGE SCALE GENOMIC DNA]</scope>
    <source>
        <tissue evidence="2">Muscle</tissue>
    </source>
</reference>
<protein>
    <submittedName>
        <fullName evidence="2">Uncharacterized protein</fullName>
    </submittedName>
</protein>
<sequence>MRRGNTAVPDGGATCLTRVPERNRTSHESSNYIRVLLLHKMQANESTGWTFSFGPTEMRLSGVKMIKSLSCGQLFLRRTCTVQATPGGPGGASQSNWVQVVSPEGRRGDHRGEGRVAEANPERALRPLATSPTSPSESTRTGSASEPGQKANCVQDPERRLHDDASNVYNTSIIQLRRAPYCNSHSLSLNISSQGVERKTSGEQNVLSRVRGGGEKQEQLPPLYLHRHYRYFGHAGKCRMSLLRGQINSSFPQKLHPAPRALRQAYDAHTNQDISITGTTHVAFFPLFFNFLGGRIMHPSQMPTNTDGDIPFSLDISQRGRSALRTQDPEIRLGTASRTHTTPSTVWDYEPHPLPPAPGPRPCTSSTPCTLSTQVRKEETRYRNQNESRGRDRPLATPTPSGEVQHKAQAGATAAAETAPKAGHKNSSCARGRPPGAAAAYLACFPSSPLPYNWQCLMIRKTVQQSQQ</sequence>
<dbReference type="AlphaFoldDB" id="A0A423SZC3"/>
<reference evidence="2 3" key="1">
    <citation type="submission" date="2018-04" db="EMBL/GenBank/DDBJ databases">
        <authorList>
            <person name="Zhang X."/>
            <person name="Yuan J."/>
            <person name="Li F."/>
            <person name="Xiang J."/>
        </authorList>
    </citation>
    <scope>NUCLEOTIDE SEQUENCE [LARGE SCALE GENOMIC DNA]</scope>
    <source>
        <tissue evidence="2">Muscle</tissue>
    </source>
</reference>
<accession>A0A423SZC3</accession>
<comment type="caution">
    <text evidence="2">The sequence shown here is derived from an EMBL/GenBank/DDBJ whole genome shotgun (WGS) entry which is preliminary data.</text>
</comment>
<feature type="region of interest" description="Disordered" evidence="1">
    <location>
        <begin position="320"/>
        <end position="433"/>
    </location>
</feature>
<organism evidence="2 3">
    <name type="scientific">Penaeus vannamei</name>
    <name type="common">Whiteleg shrimp</name>
    <name type="synonym">Litopenaeus vannamei</name>
    <dbReference type="NCBI Taxonomy" id="6689"/>
    <lineage>
        <taxon>Eukaryota</taxon>
        <taxon>Metazoa</taxon>
        <taxon>Ecdysozoa</taxon>
        <taxon>Arthropoda</taxon>
        <taxon>Crustacea</taxon>
        <taxon>Multicrustacea</taxon>
        <taxon>Malacostraca</taxon>
        <taxon>Eumalacostraca</taxon>
        <taxon>Eucarida</taxon>
        <taxon>Decapoda</taxon>
        <taxon>Dendrobranchiata</taxon>
        <taxon>Penaeoidea</taxon>
        <taxon>Penaeidae</taxon>
        <taxon>Penaeus</taxon>
    </lineage>
</organism>
<feature type="compositionally biased region" description="Basic and acidic residues" evidence="1">
    <location>
        <begin position="375"/>
        <end position="394"/>
    </location>
</feature>
<feature type="compositionally biased region" description="Low complexity" evidence="1">
    <location>
        <begin position="130"/>
        <end position="143"/>
    </location>
</feature>
<dbReference type="EMBL" id="QCYY01002562">
    <property type="protein sequence ID" value="ROT69483.1"/>
    <property type="molecule type" value="Genomic_DNA"/>
</dbReference>
<dbReference type="Proteomes" id="UP000283509">
    <property type="component" value="Unassembled WGS sequence"/>
</dbReference>
<evidence type="ECO:0000313" key="3">
    <source>
        <dbReference type="Proteomes" id="UP000283509"/>
    </source>
</evidence>
<feature type="compositionally biased region" description="Low complexity" evidence="1">
    <location>
        <begin position="362"/>
        <end position="373"/>
    </location>
</feature>
<feature type="compositionally biased region" description="Pro residues" evidence="1">
    <location>
        <begin position="352"/>
        <end position="361"/>
    </location>
</feature>